<sequence length="159" mass="18651">MTSMVRGPGSPRWTRFYKGPIAPHSIVAVDGELHRFLRRLLAREFSDVKLREQEPVNQRSINLLIEKLHDEVAAGKTPEMTAMFNLICDIRPDRGACIRRDLWMENWRYHPWVKMIFYVMKLRALTHAVGYCSWVFPILCCSSSGFARLIRRTQEVHHL</sequence>
<dbReference type="SUPFAM" id="SSF48264">
    <property type="entry name" value="Cytochrome P450"/>
    <property type="match status" value="1"/>
</dbReference>
<reference evidence="2" key="2">
    <citation type="journal article" date="2009" name="Fungal Genet. Biol.">
        <title>The 2008 update of the Aspergillus nidulans genome annotation: a community effort.</title>
        <authorList>
            <person name="Wortman J.R."/>
            <person name="Gilsenan J.M."/>
            <person name="Joardar V."/>
            <person name="Deegan J."/>
            <person name="Clutterbuck J."/>
            <person name="Andersen M.R."/>
            <person name="Archer D."/>
            <person name="Bencina M."/>
            <person name="Braus G."/>
            <person name="Coutinho P."/>
            <person name="von Dohren H."/>
            <person name="Doonan J."/>
            <person name="Driessen A.J."/>
            <person name="Durek P."/>
            <person name="Espeso E."/>
            <person name="Fekete E."/>
            <person name="Flipphi M."/>
            <person name="Estrada C.G."/>
            <person name="Geysens S."/>
            <person name="Goldman G."/>
            <person name="de Groot P.W."/>
            <person name="Hansen K."/>
            <person name="Harris S.D."/>
            <person name="Heinekamp T."/>
            <person name="Helmstaedt K."/>
            <person name="Henrissat B."/>
            <person name="Hofmann G."/>
            <person name="Homan T."/>
            <person name="Horio T."/>
            <person name="Horiuchi H."/>
            <person name="James S."/>
            <person name="Jones M."/>
            <person name="Karaffa L."/>
            <person name="Karanyi Z."/>
            <person name="Kato M."/>
            <person name="Keller N."/>
            <person name="Kelly D.E."/>
            <person name="Kiel J.A."/>
            <person name="Kim J.M."/>
            <person name="van der Klei I.J."/>
            <person name="Klis F.M."/>
            <person name="Kovalchuk A."/>
            <person name="Krasevec N."/>
            <person name="Kubicek C.P."/>
            <person name="Liu B."/>
            <person name="Maccabe A."/>
            <person name="Meyer V."/>
            <person name="Mirabito P."/>
            <person name="Miskei M."/>
            <person name="Mos M."/>
            <person name="Mullins J."/>
            <person name="Nelson D.R."/>
            <person name="Nielsen J."/>
            <person name="Oakley B.R."/>
            <person name="Osmani S.A."/>
            <person name="Pakula T."/>
            <person name="Paszewski A."/>
            <person name="Paulsen I."/>
            <person name="Pilsyk S."/>
            <person name="Pocsi I."/>
            <person name="Punt P.J."/>
            <person name="Ram A.F."/>
            <person name="Ren Q."/>
            <person name="Robellet X."/>
            <person name="Robson G."/>
            <person name="Seiboth B."/>
            <person name="van Solingen P."/>
            <person name="Specht T."/>
            <person name="Sun J."/>
            <person name="Taheri-Talesh N."/>
            <person name="Takeshita N."/>
            <person name="Ussery D."/>
            <person name="vanKuyk P.A."/>
            <person name="Visser H."/>
            <person name="van de Vondervoort P.J."/>
            <person name="de Vries R.P."/>
            <person name="Walton J."/>
            <person name="Xiang X."/>
            <person name="Xiong Y."/>
            <person name="Zeng A.P."/>
            <person name="Brandt B.W."/>
            <person name="Cornell M.J."/>
            <person name="van den Hondel C.A."/>
            <person name="Visser J."/>
            <person name="Oliver S.G."/>
            <person name="Turner G."/>
        </authorList>
    </citation>
    <scope>GENOME REANNOTATION</scope>
    <source>
        <strain evidence="2">FGSC A4 / ATCC 38163 / CBS 112.46 / NRRL 194 / M139</strain>
    </source>
</reference>
<dbReference type="GO" id="GO:0005506">
    <property type="term" value="F:iron ion binding"/>
    <property type="evidence" value="ECO:0007669"/>
    <property type="project" value="InterPro"/>
</dbReference>
<dbReference type="HOGENOM" id="CLU_1660739_0_0_1"/>
<proteinExistence type="predicted"/>
<dbReference type="Proteomes" id="UP000000560">
    <property type="component" value="Chromosome VIII"/>
</dbReference>
<dbReference type="Gene3D" id="1.10.630.10">
    <property type="entry name" value="Cytochrome P450"/>
    <property type="match status" value="1"/>
</dbReference>
<accession>C8VSM2</accession>
<evidence type="ECO:0000313" key="1">
    <source>
        <dbReference type="EMBL" id="CBF89262.1"/>
    </source>
</evidence>
<dbReference type="InParanoid" id="C8VSM2"/>
<dbReference type="EMBL" id="BN001308">
    <property type="protein sequence ID" value="CBF89262.1"/>
    <property type="molecule type" value="Genomic_DNA"/>
</dbReference>
<organism evidence="1 2">
    <name type="scientific">Emericella nidulans (strain FGSC A4 / ATCC 38163 / CBS 112.46 / NRRL 194 / M139)</name>
    <name type="common">Aspergillus nidulans</name>
    <dbReference type="NCBI Taxonomy" id="227321"/>
    <lineage>
        <taxon>Eukaryota</taxon>
        <taxon>Fungi</taxon>
        <taxon>Dikarya</taxon>
        <taxon>Ascomycota</taxon>
        <taxon>Pezizomycotina</taxon>
        <taxon>Eurotiomycetes</taxon>
        <taxon>Eurotiomycetidae</taxon>
        <taxon>Eurotiales</taxon>
        <taxon>Aspergillaceae</taxon>
        <taxon>Aspergillus</taxon>
        <taxon>Aspergillus subgen. Nidulantes</taxon>
    </lineage>
</organism>
<dbReference type="GO" id="GO:0004497">
    <property type="term" value="F:monooxygenase activity"/>
    <property type="evidence" value="ECO:0007669"/>
    <property type="project" value="InterPro"/>
</dbReference>
<protein>
    <submittedName>
        <fullName evidence="1">Uncharacterized protein</fullName>
    </submittedName>
</protein>
<dbReference type="RefSeq" id="XP_050469195.1">
    <property type="nucleotide sequence ID" value="XM_050613372.1"/>
</dbReference>
<reference evidence="2" key="1">
    <citation type="journal article" date="2005" name="Nature">
        <title>Sequencing of Aspergillus nidulans and comparative analysis with A. fumigatus and A. oryzae.</title>
        <authorList>
            <person name="Galagan J.E."/>
            <person name="Calvo S.E."/>
            <person name="Cuomo C."/>
            <person name="Ma L.J."/>
            <person name="Wortman J.R."/>
            <person name="Batzoglou S."/>
            <person name="Lee S.I."/>
            <person name="Basturkmen M."/>
            <person name="Spevak C.C."/>
            <person name="Clutterbuck J."/>
            <person name="Kapitonov V."/>
            <person name="Jurka J."/>
            <person name="Scazzocchio C."/>
            <person name="Farman M."/>
            <person name="Butler J."/>
            <person name="Purcell S."/>
            <person name="Harris S."/>
            <person name="Braus G.H."/>
            <person name="Draht O."/>
            <person name="Busch S."/>
            <person name="D'Enfert C."/>
            <person name="Bouchier C."/>
            <person name="Goldman G.H."/>
            <person name="Bell-Pedersen D."/>
            <person name="Griffiths-Jones S."/>
            <person name="Doonan J.H."/>
            <person name="Yu J."/>
            <person name="Vienken K."/>
            <person name="Pain A."/>
            <person name="Freitag M."/>
            <person name="Selker E.U."/>
            <person name="Archer D.B."/>
            <person name="Penalva M.A."/>
            <person name="Oakley B.R."/>
            <person name="Momany M."/>
            <person name="Tanaka T."/>
            <person name="Kumagai T."/>
            <person name="Asai K."/>
            <person name="Machida M."/>
            <person name="Nierman W.C."/>
            <person name="Denning D.W."/>
            <person name="Caddick M."/>
            <person name="Hynes M."/>
            <person name="Paoletti M."/>
            <person name="Fischer R."/>
            <person name="Miller B."/>
            <person name="Dyer P."/>
            <person name="Sachs M.S."/>
            <person name="Osmani S.A."/>
            <person name="Birren B.W."/>
        </authorList>
    </citation>
    <scope>NUCLEOTIDE SEQUENCE [LARGE SCALE GENOMIC DNA]</scope>
    <source>
        <strain evidence="2">FGSC A4 / ATCC 38163 / CBS 112.46 / NRRL 194 / M139</strain>
    </source>
</reference>
<dbReference type="InterPro" id="IPR036396">
    <property type="entry name" value="Cyt_P450_sf"/>
</dbReference>
<dbReference type="GO" id="GO:0016705">
    <property type="term" value="F:oxidoreductase activity, acting on paired donors, with incorporation or reduction of molecular oxygen"/>
    <property type="evidence" value="ECO:0007669"/>
    <property type="project" value="InterPro"/>
</dbReference>
<dbReference type="GeneID" id="74896204"/>
<gene>
    <name evidence="1" type="ORF">ANIA_10101</name>
</gene>
<dbReference type="OrthoDB" id="1470350at2759"/>
<dbReference type="STRING" id="227321.C8VSM2"/>
<name>C8VSM2_EMENI</name>
<evidence type="ECO:0000313" key="2">
    <source>
        <dbReference type="Proteomes" id="UP000000560"/>
    </source>
</evidence>
<dbReference type="GO" id="GO:0020037">
    <property type="term" value="F:heme binding"/>
    <property type="evidence" value="ECO:0007669"/>
    <property type="project" value="InterPro"/>
</dbReference>
<dbReference type="AlphaFoldDB" id="C8VSM2"/>
<keyword evidence="2" id="KW-1185">Reference proteome</keyword>
<dbReference type="KEGG" id="ani:ANIA_10101"/>